<evidence type="ECO:0000313" key="2">
    <source>
        <dbReference type="EMBL" id="XCG64031.1"/>
    </source>
</evidence>
<dbReference type="RefSeq" id="WP_353649645.1">
    <property type="nucleotide sequence ID" value="NZ_CP159218.1"/>
</dbReference>
<dbReference type="NCBIfam" id="TIGR03086">
    <property type="entry name" value="TIGR03086 family metal-binding protein"/>
    <property type="match status" value="1"/>
</dbReference>
<feature type="domain" description="Mycothiol-dependent maleylpyruvate isomerase metal-binding" evidence="1">
    <location>
        <begin position="8"/>
        <end position="125"/>
    </location>
</feature>
<gene>
    <name evidence="2" type="ORF">ABLG96_01400</name>
</gene>
<dbReference type="InterPro" id="IPR017517">
    <property type="entry name" value="Maleyloyr_isom"/>
</dbReference>
<dbReference type="Gene3D" id="1.20.120.450">
    <property type="entry name" value="dinb family like domain"/>
    <property type="match status" value="1"/>
</dbReference>
<dbReference type="InterPro" id="IPR034660">
    <property type="entry name" value="DinB/YfiT-like"/>
</dbReference>
<dbReference type="GO" id="GO:0046872">
    <property type="term" value="F:metal ion binding"/>
    <property type="evidence" value="ECO:0007669"/>
    <property type="project" value="InterPro"/>
</dbReference>
<evidence type="ECO:0000259" key="1">
    <source>
        <dbReference type="Pfam" id="PF11716"/>
    </source>
</evidence>
<organism evidence="2">
    <name type="scientific">Nakamurella sp. A5-74</name>
    <dbReference type="NCBI Taxonomy" id="3158264"/>
    <lineage>
        <taxon>Bacteria</taxon>
        <taxon>Bacillati</taxon>
        <taxon>Actinomycetota</taxon>
        <taxon>Actinomycetes</taxon>
        <taxon>Nakamurellales</taxon>
        <taxon>Nakamurellaceae</taxon>
        <taxon>Nakamurella</taxon>
    </lineage>
</organism>
<dbReference type="EMBL" id="CP159218">
    <property type="protein sequence ID" value="XCG64031.1"/>
    <property type="molecule type" value="Genomic_DNA"/>
</dbReference>
<protein>
    <submittedName>
        <fullName evidence="2">TIGR03086 family metal-binding protein</fullName>
    </submittedName>
</protein>
<sequence length="193" mass="20983">MTAADQHRDIAGRFGELVRSAPTELWDAPSPVPGWTARDVVRHPLSWFPGFLQGGAGIELPSGPSVDDDPVAAWQTHADAVQALLADPESSARPFSNPHIGDLPLEVAIDRFYTGDLFLHTWDLARATDQEPALDEARCAEMLIGMEQMDEILRSSGQYGPRVDVPAGASAQDRLIGFIGRDPDWRQQVSTGS</sequence>
<proteinExistence type="predicted"/>
<dbReference type="InterPro" id="IPR017520">
    <property type="entry name" value="CHP03086"/>
</dbReference>
<dbReference type="InterPro" id="IPR024344">
    <property type="entry name" value="MDMPI_metal-binding"/>
</dbReference>
<accession>A0AAU8DPF2</accession>
<dbReference type="Pfam" id="PF11716">
    <property type="entry name" value="MDMPI_N"/>
    <property type="match status" value="1"/>
</dbReference>
<dbReference type="SUPFAM" id="SSF109854">
    <property type="entry name" value="DinB/YfiT-like putative metalloenzymes"/>
    <property type="match status" value="1"/>
</dbReference>
<name>A0AAU8DPF2_9ACTN</name>
<dbReference type="NCBIfam" id="TIGR03083">
    <property type="entry name" value="maleylpyruvate isomerase family mycothiol-dependent enzyme"/>
    <property type="match status" value="1"/>
</dbReference>
<dbReference type="AlphaFoldDB" id="A0AAU8DPF2"/>
<reference evidence="2" key="1">
    <citation type="submission" date="2024-05" db="EMBL/GenBank/DDBJ databases">
        <authorList>
            <person name="Cai S.Y."/>
            <person name="Jin L.M."/>
            <person name="Li H.R."/>
        </authorList>
    </citation>
    <scope>NUCLEOTIDE SEQUENCE</scope>
    <source>
        <strain evidence="2">A5-74</strain>
    </source>
</reference>